<feature type="region of interest" description="Disordered" evidence="1">
    <location>
        <begin position="1"/>
        <end position="31"/>
    </location>
</feature>
<dbReference type="Pfam" id="PF05488">
    <property type="entry name" value="PAAR_motif"/>
    <property type="match status" value="1"/>
</dbReference>
<dbReference type="InterPro" id="IPR008727">
    <property type="entry name" value="PAAR_motif"/>
</dbReference>
<gene>
    <name evidence="2" type="primary">rhsB</name>
    <name evidence="2" type="ORF">CALFYP1_00697</name>
</gene>
<dbReference type="CDD" id="cd14741">
    <property type="entry name" value="PAAR_5"/>
    <property type="match status" value="1"/>
</dbReference>
<organism evidence="2">
    <name type="scientific">Citrobacter amalonaticus</name>
    <dbReference type="NCBI Taxonomy" id="35703"/>
    <lineage>
        <taxon>Bacteria</taxon>
        <taxon>Pseudomonadati</taxon>
        <taxon>Pseudomonadota</taxon>
        <taxon>Gammaproteobacteria</taxon>
        <taxon>Enterobacterales</taxon>
        <taxon>Enterobacteriaceae</taxon>
        <taxon>Citrobacter</taxon>
    </lineage>
</organism>
<dbReference type="RefSeq" id="WP_156595649.1">
    <property type="nucleotide sequence ID" value="NZ_CACRTI010000018.1"/>
</dbReference>
<accession>A0A6N2X906</accession>
<keyword evidence="2" id="KW-0378">Hydrolase</keyword>
<proteinExistence type="predicted"/>
<dbReference type="GO" id="GO:0016787">
    <property type="term" value="F:hydrolase activity"/>
    <property type="evidence" value="ECO:0007669"/>
    <property type="project" value="UniProtKB-KW"/>
</dbReference>
<evidence type="ECO:0000313" key="2">
    <source>
        <dbReference type="EMBL" id="VYT50028.1"/>
    </source>
</evidence>
<evidence type="ECO:0000256" key="1">
    <source>
        <dbReference type="SAM" id="MobiDB-lite"/>
    </source>
</evidence>
<protein>
    <submittedName>
        <fullName evidence="2">Putative deoxyribonuclease RhsB</fullName>
        <ecNumber evidence="2">3.1.-.-</ecNumber>
    </submittedName>
</protein>
<dbReference type="Gene3D" id="2.60.200.60">
    <property type="match status" value="1"/>
</dbReference>
<sequence length="353" mass="35570">MGKDAARQTADTAGHDGPITSGSNNVSTGGFPAARMGDTFVCKEHGPGVISEGSKTVTINGVPAARKGDKVICGKKSLPPTKGPKPPEYHYATIAKNTNEDGSVKNPNGSGEFKLYTRYAVSALTDEDSDGDGDGDGQYDTSDLKAGIIDFQLNHPIGGSGTNISLGGTVGKAEMKAGTVANENAHSSSVDAKLEGISGNVGLSSGKAGSGNYVEAKAEGTIGLAEGKGNYNLTHDLDEARVGAAFELGAEAAVAKGQLSGAIDSKYFKLKGSVDGTAGSAGLGLGGGAWVDFDNIMVKVQLSGKIAFILGLGGDIDIQLGPFTSVPIQERLGFTSSKSGIVLSGASTIIIGG</sequence>
<dbReference type="AlphaFoldDB" id="A0A6N2X906"/>
<dbReference type="EC" id="3.1.-.-" evidence="2"/>
<dbReference type="EMBL" id="CACRTI010000018">
    <property type="protein sequence ID" value="VYT50028.1"/>
    <property type="molecule type" value="Genomic_DNA"/>
</dbReference>
<name>A0A6N2X906_CITAM</name>
<reference evidence="2" key="1">
    <citation type="submission" date="2019-11" db="EMBL/GenBank/DDBJ databases">
        <authorList>
            <person name="Feng L."/>
        </authorList>
    </citation>
    <scope>NUCLEOTIDE SEQUENCE</scope>
    <source>
        <strain evidence="2">CAmalonaticusLFYP1</strain>
    </source>
</reference>